<dbReference type="OMA" id="SIECIDM"/>
<dbReference type="KEGG" id="ela:UCREL1_2826"/>
<dbReference type="InterPro" id="IPR011422">
    <property type="entry name" value="BRAP2/ETP1_RRM"/>
</dbReference>
<dbReference type="SMART" id="SM00290">
    <property type="entry name" value="ZnF_UBP"/>
    <property type="match status" value="1"/>
</dbReference>
<evidence type="ECO:0000256" key="1">
    <source>
        <dbReference type="PROSITE-ProRule" id="PRU00502"/>
    </source>
</evidence>
<dbReference type="PROSITE" id="PS50271">
    <property type="entry name" value="ZF_UBP"/>
    <property type="match status" value="1"/>
</dbReference>
<dbReference type="Pfam" id="PF07576">
    <property type="entry name" value="BRAP2"/>
    <property type="match status" value="1"/>
</dbReference>
<evidence type="ECO:0000313" key="6">
    <source>
        <dbReference type="Proteomes" id="UP000012174"/>
    </source>
</evidence>
<feature type="compositionally biased region" description="Basic residues" evidence="3">
    <location>
        <begin position="527"/>
        <end position="537"/>
    </location>
</feature>
<organism evidence="5 6">
    <name type="scientific">Eutypa lata (strain UCR-EL1)</name>
    <name type="common">Grapevine dieback disease fungus</name>
    <name type="synonym">Eutypa armeniacae</name>
    <dbReference type="NCBI Taxonomy" id="1287681"/>
    <lineage>
        <taxon>Eukaryota</taxon>
        <taxon>Fungi</taxon>
        <taxon>Dikarya</taxon>
        <taxon>Ascomycota</taxon>
        <taxon>Pezizomycotina</taxon>
        <taxon>Sordariomycetes</taxon>
        <taxon>Xylariomycetidae</taxon>
        <taxon>Xylariales</taxon>
        <taxon>Diatrypaceae</taxon>
        <taxon>Eutypa</taxon>
    </lineage>
</organism>
<feature type="region of interest" description="Disordered" evidence="3">
    <location>
        <begin position="506"/>
        <end position="537"/>
    </location>
</feature>
<dbReference type="HOGENOM" id="CLU_009969_0_0_1"/>
<keyword evidence="6" id="KW-1185">Reference proteome</keyword>
<dbReference type="SUPFAM" id="SSF57850">
    <property type="entry name" value="RING/U-box"/>
    <property type="match status" value="1"/>
</dbReference>
<evidence type="ECO:0000256" key="3">
    <source>
        <dbReference type="SAM" id="MobiDB-lite"/>
    </source>
</evidence>
<dbReference type="GO" id="GO:0008270">
    <property type="term" value="F:zinc ion binding"/>
    <property type="evidence" value="ECO:0007669"/>
    <property type="project" value="UniProtKB-KW"/>
</dbReference>
<feature type="domain" description="UBP-type" evidence="4">
    <location>
        <begin position="237"/>
        <end position="329"/>
    </location>
</feature>
<sequence>MAGESKSVAAAAAVGPSMGSAGKATKAKYMPLATKNTEIGWGVVHLYREGDDTPELALAPTESNESDGIQDGAAADCTTLCIPAVPSYLSPSDFLGFVGERWRDQISHYRMVMTDRMNRYLVLMKFRDSKRAWLFKREFDGRVFNQIEPETCNVAFIRSITFETPTRSNESFPDLSHDPFTPTASSTSSSSLKPFPPPTPNLIELPTCPVCLERMDDTTGFPHQSSSNSHPPTPYDPTNPFTQPFGSDVSNLCSVCDCPDDLWICLICGNVGCGRYKGGHAKEHWKDTAHTFSLELDTQHVWDYAGDMWVHRLIREKGDGKLVELPGHHEGPTGYYEREAQDVVPREKLDTIGMEYTHLLTSQLESQRIYFEEMLSKAADKAAKASAAAEAASAQAAEAMRELRALKEDQRQLRADTIPSLEKDLERERHRAAKSTDLARGLGKSLQEEKKVSEGLMKRIEHVNGELEALRLQTGALRAENADLKDQNHDLSMFISGQEKLRELEAEGKVAENEIQEGSAAVPEKRGGKKGKGRAGK</sequence>
<dbReference type="GO" id="GO:0016567">
    <property type="term" value="P:protein ubiquitination"/>
    <property type="evidence" value="ECO:0007669"/>
    <property type="project" value="TreeGrafter"/>
</dbReference>
<evidence type="ECO:0000313" key="5">
    <source>
        <dbReference type="EMBL" id="EMR70144.1"/>
    </source>
</evidence>
<dbReference type="PANTHER" id="PTHR24007">
    <property type="entry name" value="BRCA1-ASSOCIATED PROTEIN"/>
    <property type="match status" value="1"/>
</dbReference>
<feature type="region of interest" description="Disordered" evidence="3">
    <location>
        <begin position="166"/>
        <end position="201"/>
    </location>
</feature>
<dbReference type="Pfam" id="PF02148">
    <property type="entry name" value="zf-UBP"/>
    <property type="match status" value="1"/>
</dbReference>
<keyword evidence="1" id="KW-0862">Zinc</keyword>
<evidence type="ECO:0000256" key="2">
    <source>
        <dbReference type="SAM" id="Coils"/>
    </source>
</evidence>
<name>M7SUC7_EUTLA</name>
<keyword evidence="1" id="KW-0863">Zinc-finger</keyword>
<dbReference type="InterPro" id="IPR013083">
    <property type="entry name" value="Znf_RING/FYVE/PHD"/>
</dbReference>
<feature type="compositionally biased region" description="Polar residues" evidence="3">
    <location>
        <begin position="221"/>
        <end position="230"/>
    </location>
</feature>
<dbReference type="Gene3D" id="3.30.40.10">
    <property type="entry name" value="Zinc/RING finger domain, C3HC4 (zinc finger)"/>
    <property type="match status" value="1"/>
</dbReference>
<evidence type="ECO:0000259" key="4">
    <source>
        <dbReference type="PROSITE" id="PS50271"/>
    </source>
</evidence>
<dbReference type="InterPro" id="IPR001607">
    <property type="entry name" value="Znf_UBP"/>
</dbReference>
<dbReference type="AlphaFoldDB" id="M7SUC7"/>
<protein>
    <submittedName>
        <fullName evidence="5">Putative ring finger protein</fullName>
    </submittedName>
</protein>
<proteinExistence type="predicted"/>
<accession>M7SUC7</accession>
<dbReference type="Proteomes" id="UP000012174">
    <property type="component" value="Unassembled WGS sequence"/>
</dbReference>
<reference evidence="6" key="1">
    <citation type="journal article" date="2013" name="Genome Announc.">
        <title>Draft genome sequence of the grapevine dieback fungus Eutypa lata UCR-EL1.</title>
        <authorList>
            <person name="Blanco-Ulate B."/>
            <person name="Rolshausen P.E."/>
            <person name="Cantu D."/>
        </authorList>
    </citation>
    <scope>NUCLEOTIDE SEQUENCE [LARGE SCALE GENOMIC DNA]</scope>
    <source>
        <strain evidence="6">UCR-EL1</strain>
    </source>
</reference>
<dbReference type="GO" id="GO:0007265">
    <property type="term" value="P:Ras protein signal transduction"/>
    <property type="evidence" value="ECO:0007669"/>
    <property type="project" value="TreeGrafter"/>
</dbReference>
<dbReference type="EMBL" id="KB705940">
    <property type="protein sequence ID" value="EMR70144.1"/>
    <property type="molecule type" value="Genomic_DNA"/>
</dbReference>
<keyword evidence="2" id="KW-0175">Coiled coil</keyword>
<keyword evidence="1" id="KW-0479">Metal-binding</keyword>
<feature type="region of interest" description="Disordered" evidence="3">
    <location>
        <begin position="220"/>
        <end position="241"/>
    </location>
</feature>
<dbReference type="STRING" id="1287681.M7SUC7"/>
<gene>
    <name evidence="5" type="ORF">UCREL1_2826</name>
</gene>
<dbReference type="GO" id="GO:0005737">
    <property type="term" value="C:cytoplasm"/>
    <property type="evidence" value="ECO:0007669"/>
    <property type="project" value="TreeGrafter"/>
</dbReference>
<dbReference type="InterPro" id="IPR034931">
    <property type="entry name" value="ETP1_RRM"/>
</dbReference>
<feature type="coiled-coil region" evidence="2">
    <location>
        <begin position="382"/>
        <end position="416"/>
    </location>
</feature>
<dbReference type="GO" id="GO:0061630">
    <property type="term" value="F:ubiquitin protein ligase activity"/>
    <property type="evidence" value="ECO:0007669"/>
    <property type="project" value="TreeGrafter"/>
</dbReference>
<dbReference type="CDD" id="cd12717">
    <property type="entry name" value="RRM_ETP1"/>
    <property type="match status" value="1"/>
</dbReference>
<dbReference type="eggNOG" id="KOG0804">
    <property type="taxonomic scope" value="Eukaryota"/>
</dbReference>
<dbReference type="OrthoDB" id="273556at2759"/>
<feature type="compositionally biased region" description="Low complexity" evidence="3">
    <location>
        <begin position="179"/>
        <end position="193"/>
    </location>
</feature>
<dbReference type="PANTHER" id="PTHR24007:SF7">
    <property type="entry name" value="BRCA1-ASSOCIATED PROTEIN"/>
    <property type="match status" value="1"/>
</dbReference>